<keyword evidence="4" id="KW-0456">Lyase</keyword>
<gene>
    <name evidence="6" type="ORF">C683_0276</name>
</gene>
<evidence type="ECO:0000256" key="2">
    <source>
        <dbReference type="ARBA" id="ARBA00012060"/>
    </source>
</evidence>
<dbReference type="AlphaFoldDB" id="K8ZQF7"/>
<evidence type="ECO:0000313" key="6">
    <source>
        <dbReference type="EMBL" id="EKU27811.1"/>
    </source>
</evidence>
<proteinExistence type="predicted"/>
<dbReference type="SUPFAM" id="SSF51569">
    <property type="entry name" value="Aldolase"/>
    <property type="match status" value="1"/>
</dbReference>
<name>K8ZQF7_9ENTE</name>
<dbReference type="PANTHER" id="PTHR43699:SF1">
    <property type="entry name" value="3-DEHYDROQUINATE DEHYDRATASE"/>
    <property type="match status" value="1"/>
</dbReference>
<evidence type="ECO:0000256" key="1">
    <source>
        <dbReference type="ARBA" id="ARBA00001864"/>
    </source>
</evidence>
<dbReference type="InterPro" id="IPR001381">
    <property type="entry name" value="DHquinase_I"/>
</dbReference>
<dbReference type="Gene3D" id="3.20.20.70">
    <property type="entry name" value="Aldolase class I"/>
    <property type="match status" value="1"/>
</dbReference>
<accession>K8ZQF7</accession>
<evidence type="ECO:0000256" key="3">
    <source>
        <dbReference type="ARBA" id="ARBA00023141"/>
    </source>
</evidence>
<evidence type="ECO:0000256" key="4">
    <source>
        <dbReference type="ARBA" id="ARBA00023239"/>
    </source>
</evidence>
<dbReference type="STRING" id="1234409.C683_0276"/>
<reference evidence="6 7" key="1">
    <citation type="journal article" date="2013" name="Genome Announc.">
        <title>Draft Genome Sequence of Catellicoccus marimammalium, a Novel Species Commonly Found in Gull Feces.</title>
        <authorList>
            <person name="Weigand M.R."/>
            <person name="Ryu H."/>
            <person name="Bozcek L."/>
            <person name="Konstantinidis K.T."/>
            <person name="Santo Domingo J.W."/>
        </authorList>
    </citation>
    <scope>NUCLEOTIDE SEQUENCE [LARGE SCALE GENOMIC DNA]</scope>
    <source>
        <strain evidence="6 7">M35/04/3</strain>
    </source>
</reference>
<sequence>MRILHFKEWHRFKASLGSLPFDVLEWRIDILKENQPTAFEAVIRDFQTTFPKKELMVTYRTEKREVNEEEKEKREEVYTYLLTQPLDYIDVECSFIAEHLPLWGEWPKEHLLVSTHLYGEEAKQRVAIGSELLELEPKQIKMAVDPLGLSQDTDWLLLEQERWTQAEIPFSLMVMQDCGKWSRALAPELEEQFVYASVGSCCREEGQFTANEMKQIEEELWQRRKKSKKQTQCDN</sequence>
<evidence type="ECO:0000256" key="5">
    <source>
        <dbReference type="ARBA" id="ARBA00023270"/>
    </source>
</evidence>
<dbReference type="EMBL" id="AMYT01000008">
    <property type="protein sequence ID" value="EKU27811.1"/>
    <property type="molecule type" value="Genomic_DNA"/>
</dbReference>
<dbReference type="GO" id="GO:0046279">
    <property type="term" value="P:3,4-dihydroxybenzoate biosynthetic process"/>
    <property type="evidence" value="ECO:0007669"/>
    <property type="project" value="UniProtKB-ARBA"/>
</dbReference>
<keyword evidence="3" id="KW-0028">Amino-acid biosynthesis</keyword>
<keyword evidence="5" id="KW-0704">Schiff base</keyword>
<organism evidence="6 7">
    <name type="scientific">Catellicoccus marimammalium M35/04/3</name>
    <dbReference type="NCBI Taxonomy" id="1234409"/>
    <lineage>
        <taxon>Bacteria</taxon>
        <taxon>Bacillati</taxon>
        <taxon>Bacillota</taxon>
        <taxon>Bacilli</taxon>
        <taxon>Lactobacillales</taxon>
        <taxon>Enterococcaceae</taxon>
        <taxon>Catellicoccus</taxon>
    </lineage>
</organism>
<dbReference type="GO" id="GO:0003855">
    <property type="term" value="F:3-dehydroquinate dehydratase activity"/>
    <property type="evidence" value="ECO:0007669"/>
    <property type="project" value="UniProtKB-EC"/>
</dbReference>
<dbReference type="EC" id="4.2.1.10" evidence="2"/>
<dbReference type="Proteomes" id="UP000016057">
    <property type="component" value="Unassembled WGS sequence"/>
</dbReference>
<dbReference type="GO" id="GO:0009073">
    <property type="term" value="P:aromatic amino acid family biosynthetic process"/>
    <property type="evidence" value="ECO:0007669"/>
    <property type="project" value="UniProtKB-KW"/>
</dbReference>
<dbReference type="PANTHER" id="PTHR43699">
    <property type="entry name" value="3-DEHYDROQUINATE DEHYDRATASE"/>
    <property type="match status" value="1"/>
</dbReference>
<evidence type="ECO:0000313" key="7">
    <source>
        <dbReference type="Proteomes" id="UP000016057"/>
    </source>
</evidence>
<comment type="caution">
    <text evidence="6">The sequence shown here is derived from an EMBL/GenBank/DDBJ whole genome shotgun (WGS) entry which is preliminary data.</text>
</comment>
<keyword evidence="3" id="KW-0057">Aromatic amino acid biosynthesis</keyword>
<dbReference type="InterPro" id="IPR050146">
    <property type="entry name" value="Type-I_3-dehydroquinase"/>
</dbReference>
<comment type="catalytic activity">
    <reaction evidence="1">
        <text>3-dehydroquinate = 3-dehydroshikimate + H2O</text>
        <dbReference type="Rhea" id="RHEA:21096"/>
        <dbReference type="ChEBI" id="CHEBI:15377"/>
        <dbReference type="ChEBI" id="CHEBI:16630"/>
        <dbReference type="ChEBI" id="CHEBI:32364"/>
        <dbReference type="EC" id="4.2.1.10"/>
    </reaction>
</comment>
<keyword evidence="7" id="KW-1185">Reference proteome</keyword>
<dbReference type="Pfam" id="PF01487">
    <property type="entry name" value="DHquinase_I"/>
    <property type="match status" value="1"/>
</dbReference>
<protein>
    <recommendedName>
        <fullName evidence="2">3-dehydroquinate dehydratase</fullName>
        <ecNumber evidence="2">4.2.1.10</ecNumber>
    </recommendedName>
</protein>
<dbReference type="InterPro" id="IPR013785">
    <property type="entry name" value="Aldolase_TIM"/>
</dbReference>